<organism evidence="2 3">
    <name type="scientific">Pristionchus fissidentatus</name>
    <dbReference type="NCBI Taxonomy" id="1538716"/>
    <lineage>
        <taxon>Eukaryota</taxon>
        <taxon>Metazoa</taxon>
        <taxon>Ecdysozoa</taxon>
        <taxon>Nematoda</taxon>
        <taxon>Chromadorea</taxon>
        <taxon>Rhabditida</taxon>
        <taxon>Rhabditina</taxon>
        <taxon>Diplogasteromorpha</taxon>
        <taxon>Diplogasteroidea</taxon>
        <taxon>Neodiplogasteridae</taxon>
        <taxon>Pristionchus</taxon>
    </lineage>
</organism>
<proteinExistence type="predicted"/>
<feature type="transmembrane region" description="Helical" evidence="1">
    <location>
        <begin position="78"/>
        <end position="99"/>
    </location>
</feature>
<feature type="transmembrane region" description="Helical" evidence="1">
    <location>
        <begin position="158"/>
        <end position="178"/>
    </location>
</feature>
<dbReference type="Proteomes" id="UP001432322">
    <property type="component" value="Unassembled WGS sequence"/>
</dbReference>
<accession>A0AAV5WA95</accession>
<evidence type="ECO:0000313" key="2">
    <source>
        <dbReference type="EMBL" id="GMT27623.1"/>
    </source>
</evidence>
<feature type="transmembrane region" description="Helical" evidence="1">
    <location>
        <begin position="119"/>
        <end position="137"/>
    </location>
</feature>
<evidence type="ECO:0000313" key="3">
    <source>
        <dbReference type="Proteomes" id="UP001432322"/>
    </source>
</evidence>
<keyword evidence="1" id="KW-1133">Transmembrane helix</keyword>
<keyword evidence="1" id="KW-0472">Membrane</keyword>
<dbReference type="AlphaFoldDB" id="A0AAV5WA95"/>
<feature type="non-terminal residue" evidence="2">
    <location>
        <position position="1"/>
    </location>
</feature>
<feature type="transmembrane region" description="Helical" evidence="1">
    <location>
        <begin position="46"/>
        <end position="66"/>
    </location>
</feature>
<gene>
    <name evidence="2" type="ORF">PFISCL1PPCAC_18920</name>
</gene>
<protein>
    <submittedName>
        <fullName evidence="2">Uncharacterized protein</fullName>
    </submittedName>
</protein>
<keyword evidence="1" id="KW-0812">Transmembrane</keyword>
<reference evidence="2" key="1">
    <citation type="submission" date="2023-10" db="EMBL/GenBank/DDBJ databases">
        <title>Genome assembly of Pristionchus species.</title>
        <authorList>
            <person name="Yoshida K."/>
            <person name="Sommer R.J."/>
        </authorList>
    </citation>
    <scope>NUCLEOTIDE SEQUENCE</scope>
    <source>
        <strain evidence="2">RS5133</strain>
    </source>
</reference>
<evidence type="ECO:0000256" key="1">
    <source>
        <dbReference type="SAM" id="Phobius"/>
    </source>
</evidence>
<comment type="caution">
    <text evidence="2">The sequence shown here is derived from an EMBL/GenBank/DDBJ whole genome shotgun (WGS) entry which is preliminary data.</text>
</comment>
<sequence>GRFSLNGSRGFYSFQHDPLPSSTLPTVSPVPRLLSSSPPTYSCVSFRSRLLAVCQLLFVFCSLAVFVDRFMGDSPIDYLFLIFNILFPLPTFAVLWMVMKCDYSSGSSLSSRSRDLSSLLSLLSFAFLLTSIILFIREEMSAIAEKDRPMGGKFIRDLLFYSFSSLLHLLCSINFSSLHSHYKDLVFSTLRTRNTLPNRLVAR</sequence>
<name>A0AAV5WA95_9BILA</name>
<dbReference type="EMBL" id="BTSY01000005">
    <property type="protein sequence ID" value="GMT27623.1"/>
    <property type="molecule type" value="Genomic_DNA"/>
</dbReference>
<keyword evidence="3" id="KW-1185">Reference proteome</keyword>